<dbReference type="InterPro" id="IPR036397">
    <property type="entry name" value="RNaseH_sf"/>
</dbReference>
<keyword evidence="2" id="KW-1185">Reference proteome</keyword>
<protein>
    <submittedName>
        <fullName evidence="1">Uncharacterized protein</fullName>
    </submittedName>
</protein>
<reference evidence="1 2" key="1">
    <citation type="submission" date="2023-02" db="EMBL/GenBank/DDBJ databases">
        <title>LHISI_Scaffold_Assembly.</title>
        <authorList>
            <person name="Stuart O.P."/>
            <person name="Cleave R."/>
            <person name="Magrath M.J.L."/>
            <person name="Mikheyev A.S."/>
        </authorList>
    </citation>
    <scope>NUCLEOTIDE SEQUENCE [LARGE SCALE GENOMIC DNA]</scope>
    <source>
        <strain evidence="1">Daus_M_001</strain>
        <tissue evidence="1">Leg muscle</tissue>
    </source>
</reference>
<gene>
    <name evidence="1" type="ORF">PR048_025226</name>
</gene>
<comment type="caution">
    <text evidence="1">The sequence shown here is derived from an EMBL/GenBank/DDBJ whole genome shotgun (WGS) entry which is preliminary data.</text>
</comment>
<evidence type="ECO:0000313" key="2">
    <source>
        <dbReference type="Proteomes" id="UP001159363"/>
    </source>
</evidence>
<sequence>MGRDLDMQIAVVQSSASSQGLCIVIRLNNPLSHSYDYVFQHEGKPCHYVVIVQDYLNNWFPERWIGQGAQVYRTEVDNLQVLRDCIQQAFAQIMPWMIQNAFREAAVRFELCKDTDCAYVSFGCMKHCQLWETLYRILLKTIWLNLDLPIQDC</sequence>
<dbReference type="Proteomes" id="UP001159363">
    <property type="component" value="Chromosome 9"/>
</dbReference>
<dbReference type="Gene3D" id="3.30.420.10">
    <property type="entry name" value="Ribonuclease H-like superfamily/Ribonuclease H"/>
    <property type="match status" value="1"/>
</dbReference>
<organism evidence="1 2">
    <name type="scientific">Dryococelus australis</name>
    <dbReference type="NCBI Taxonomy" id="614101"/>
    <lineage>
        <taxon>Eukaryota</taxon>
        <taxon>Metazoa</taxon>
        <taxon>Ecdysozoa</taxon>
        <taxon>Arthropoda</taxon>
        <taxon>Hexapoda</taxon>
        <taxon>Insecta</taxon>
        <taxon>Pterygota</taxon>
        <taxon>Neoptera</taxon>
        <taxon>Polyneoptera</taxon>
        <taxon>Phasmatodea</taxon>
        <taxon>Verophasmatodea</taxon>
        <taxon>Anareolatae</taxon>
        <taxon>Phasmatidae</taxon>
        <taxon>Eurycanthinae</taxon>
        <taxon>Dryococelus</taxon>
    </lineage>
</organism>
<name>A0ABQ9GQU5_9NEOP</name>
<proteinExistence type="predicted"/>
<dbReference type="PANTHER" id="PTHR47326">
    <property type="entry name" value="TRANSPOSABLE ELEMENT TC3 TRANSPOSASE-LIKE PROTEIN"/>
    <property type="match status" value="1"/>
</dbReference>
<accession>A0ABQ9GQU5</accession>
<evidence type="ECO:0000313" key="1">
    <source>
        <dbReference type="EMBL" id="KAJ8874378.1"/>
    </source>
</evidence>
<dbReference type="PANTHER" id="PTHR47326:SF1">
    <property type="entry name" value="HTH PSQ-TYPE DOMAIN-CONTAINING PROTEIN"/>
    <property type="match status" value="1"/>
</dbReference>
<dbReference type="EMBL" id="JARBHB010000010">
    <property type="protein sequence ID" value="KAJ8874378.1"/>
    <property type="molecule type" value="Genomic_DNA"/>
</dbReference>